<organism evidence="1">
    <name type="scientific">Fusarium oxysporum f. sp. vasinfectum 25433</name>
    <dbReference type="NCBI Taxonomy" id="1089449"/>
    <lineage>
        <taxon>Eukaryota</taxon>
        <taxon>Fungi</taxon>
        <taxon>Dikarya</taxon>
        <taxon>Ascomycota</taxon>
        <taxon>Pezizomycotina</taxon>
        <taxon>Sordariomycetes</taxon>
        <taxon>Hypocreomycetidae</taxon>
        <taxon>Hypocreales</taxon>
        <taxon>Nectriaceae</taxon>
        <taxon>Fusarium</taxon>
        <taxon>Fusarium oxysporum species complex</taxon>
    </lineage>
</organism>
<sequence length="328" mass="38918">MAARLMGNRLSNGDALLNTITNYDRSQQNIPIYAWKLVYCDLYYIDGSNATLDDIYQERLREEELQTPAARAREIIRHDVMKVARRNAKWMLSGLEKLSDAERAQLGPAFRQTLIKVWKQESHPPPSWIQNIIDVQKQWGFVYYMSTEVDQKYGYDWETIWERVQERSAPKMTTYFSIHCQGNRPTLQRLATEDWPTFHANSTFTEDNDFRKHFSEYMEEKDDLLPAGISFKTFIDDDSDESEDDEPAPYWVWAYDADWDTSSEEVINGEKYQGRVKVAIYSLKSWFYAACWEGISLRDIWLKAQQHPEKLWICRTKHMEEWDHEPYV</sequence>
<dbReference type="HOGENOM" id="CLU_047146_0_0_1"/>
<dbReference type="EMBL" id="JH658031">
    <property type="protein sequence ID" value="EXM15168.1"/>
    <property type="molecule type" value="Genomic_DNA"/>
</dbReference>
<evidence type="ECO:0000313" key="1">
    <source>
        <dbReference type="EMBL" id="EXM15168.1"/>
    </source>
</evidence>
<proteinExistence type="predicted"/>
<name>X0KNL1_FUSOX</name>
<accession>X0KNL1</accession>
<reference evidence="1" key="2">
    <citation type="submission" date="2012-05" db="EMBL/GenBank/DDBJ databases">
        <title>The Genome Annotation of Fusarium oxysporum Cotton.</title>
        <authorList>
            <consortium name="The Broad Institute Genomics Platform"/>
            <person name="Ma L.-J."/>
            <person name="Corby-Kistler H."/>
            <person name="Broz K."/>
            <person name="Gale L.R."/>
            <person name="Jonkers W."/>
            <person name="O'Donnell K."/>
            <person name="Ploetz R."/>
            <person name="Steinberg C."/>
            <person name="Schwartz D.C."/>
            <person name="VanEtten H."/>
            <person name="Zhou S."/>
            <person name="Young S.K."/>
            <person name="Zeng Q."/>
            <person name="Gargeya S."/>
            <person name="Fitzgerald M."/>
            <person name="Abouelleil A."/>
            <person name="Alvarado L."/>
            <person name="Chapman S.B."/>
            <person name="Gainer-Dewar J."/>
            <person name="Goldberg J."/>
            <person name="Griggs A."/>
            <person name="Gujja S."/>
            <person name="Hansen M."/>
            <person name="Howarth C."/>
            <person name="Imamovic A."/>
            <person name="Ireland A."/>
            <person name="Larimer J."/>
            <person name="McCowan C."/>
            <person name="Murphy C."/>
            <person name="Pearson M."/>
            <person name="Poon T.W."/>
            <person name="Priest M."/>
            <person name="Roberts A."/>
            <person name="Saif S."/>
            <person name="Shea T."/>
            <person name="Sykes S."/>
            <person name="Wortman J."/>
            <person name="Nusbaum C."/>
            <person name="Birren B."/>
        </authorList>
    </citation>
    <scope>NUCLEOTIDE SEQUENCE</scope>
    <source>
        <strain evidence="1">25433</strain>
    </source>
</reference>
<dbReference type="AlphaFoldDB" id="X0KNL1"/>
<dbReference type="Proteomes" id="UP000030701">
    <property type="component" value="Unassembled WGS sequence"/>
</dbReference>
<reference evidence="1" key="1">
    <citation type="submission" date="2011-11" db="EMBL/GenBank/DDBJ databases">
        <title>The Genome Sequence of Fusarium oxysporum Cotton.</title>
        <authorList>
            <consortium name="The Broad Institute Genome Sequencing Platform"/>
            <person name="Ma L.-J."/>
            <person name="Gale L.R."/>
            <person name="Schwartz D.C."/>
            <person name="Zhou S."/>
            <person name="Corby-Kistler H."/>
            <person name="Young S.K."/>
            <person name="Zeng Q."/>
            <person name="Gargeya S."/>
            <person name="Fitzgerald M."/>
            <person name="Haas B."/>
            <person name="Abouelleil A."/>
            <person name="Alvarado L."/>
            <person name="Arachchi H.M."/>
            <person name="Berlin A."/>
            <person name="Brown A."/>
            <person name="Chapman S.B."/>
            <person name="Chen Z."/>
            <person name="Dunbar C."/>
            <person name="Freedman E."/>
            <person name="Gearin G."/>
            <person name="Goldberg J."/>
            <person name="Griggs A."/>
            <person name="Gujja S."/>
            <person name="Heiman D."/>
            <person name="Howarth C."/>
            <person name="Larson L."/>
            <person name="Lui A."/>
            <person name="MacDonald P.J.P."/>
            <person name="Montmayeur A."/>
            <person name="Murphy C."/>
            <person name="Neiman D."/>
            <person name="Pearson M."/>
            <person name="Priest M."/>
            <person name="Roberts A."/>
            <person name="Saif S."/>
            <person name="Shea T."/>
            <person name="Shenoy N."/>
            <person name="Sisk P."/>
            <person name="Stolte C."/>
            <person name="Sykes S."/>
            <person name="Wortman J."/>
            <person name="Nusbaum C."/>
            <person name="Birren B."/>
        </authorList>
    </citation>
    <scope>NUCLEOTIDE SEQUENCE [LARGE SCALE GENOMIC DNA]</scope>
    <source>
        <strain evidence="1">25433</strain>
    </source>
</reference>
<protein>
    <submittedName>
        <fullName evidence="1">Uncharacterized protein</fullName>
    </submittedName>
</protein>
<dbReference type="OrthoDB" id="4777915at2759"/>
<gene>
    <name evidence="1" type="ORF">FOTG_16469</name>
</gene>